<evidence type="ECO:0000313" key="10">
    <source>
        <dbReference type="Proteomes" id="UP000481616"/>
    </source>
</evidence>
<evidence type="ECO:0000313" key="5">
    <source>
        <dbReference type="EMBL" id="MBV3124625.1"/>
    </source>
</evidence>
<protein>
    <submittedName>
        <fullName evidence="4">Uncharacterized protein</fullName>
    </submittedName>
</protein>
<reference evidence="6 7" key="2">
    <citation type="journal article" date="2019" name="Nat. Microbiol.">
        <title>Genomic variation and strain-specific functional adaptation in the human gut microbiome during early life.</title>
        <authorList>
            <person name="Vatanen T."/>
            <person name="Plichta D.R."/>
            <person name="Somani J."/>
            <person name="Munch P.C."/>
            <person name="Arthur T.D."/>
            <person name="Hall A.B."/>
            <person name="Rudolf S."/>
            <person name="Oakeley E.J."/>
            <person name="Ke X."/>
            <person name="Young R.A."/>
            <person name="Haiser H.J."/>
            <person name="Kolde R."/>
            <person name="Yassour M."/>
            <person name="Luopajarvi K."/>
            <person name="Siljander H."/>
            <person name="Virtanen S.M."/>
            <person name="Ilonen J."/>
            <person name="Uibo R."/>
            <person name="Tillmann V."/>
            <person name="Mokurov S."/>
            <person name="Dorshakova N."/>
            <person name="Porter J.A."/>
            <person name="McHardy A.C."/>
            <person name="Lahdesmaki H."/>
            <person name="Vlamakis H."/>
            <person name="Huttenhower C."/>
            <person name="Knip M."/>
            <person name="Xavier R.J."/>
        </authorList>
    </citation>
    <scope>NUCLEOTIDE SEQUENCE [LARGE SCALE GENOMIC DNA]</scope>
    <source>
        <strain evidence="6 7">RJX1052</strain>
    </source>
</reference>
<organism evidence="4 9">
    <name type="scientific">Phocaeicola dorei</name>
    <dbReference type="NCBI Taxonomy" id="357276"/>
    <lineage>
        <taxon>Bacteria</taxon>
        <taxon>Pseudomonadati</taxon>
        <taxon>Bacteroidota</taxon>
        <taxon>Bacteroidia</taxon>
        <taxon>Bacteroidales</taxon>
        <taxon>Bacteroidaceae</taxon>
        <taxon>Phocaeicola</taxon>
    </lineage>
</organism>
<dbReference type="EMBL" id="SLTX01000001">
    <property type="protein sequence ID" value="TDB09394.1"/>
    <property type="molecule type" value="Genomic_DNA"/>
</dbReference>
<name>A0A1Y3ZHL0_9BACT</name>
<dbReference type="EMBL" id="VVZV01000004">
    <property type="protein sequence ID" value="KAA5323143.1"/>
    <property type="molecule type" value="Genomic_DNA"/>
</dbReference>
<dbReference type="Proteomes" id="UP000441162">
    <property type="component" value="Unassembled WGS sequence"/>
</dbReference>
<evidence type="ECO:0000313" key="7">
    <source>
        <dbReference type="Proteomes" id="UP000294834"/>
    </source>
</evidence>
<dbReference type="AlphaFoldDB" id="A0A1Y3ZHL0"/>
<dbReference type="Proteomes" id="UP000347681">
    <property type="component" value="Unassembled WGS sequence"/>
</dbReference>
<reference evidence="5" key="3">
    <citation type="submission" date="2021-06" db="EMBL/GenBank/DDBJ databases">
        <title>Collection of gut derived symbiotic bacterial strains cultured from healthy donors.</title>
        <authorList>
            <person name="Lin H."/>
            <person name="Littmann E."/>
            <person name="Pamer E.G."/>
        </authorList>
    </citation>
    <scope>NUCLEOTIDE SEQUENCE</scope>
    <source>
        <strain evidence="5">MSK.5.10</strain>
    </source>
</reference>
<dbReference type="EMBL" id="VVZA01000032">
    <property type="protein sequence ID" value="KAA5401497.1"/>
    <property type="molecule type" value="Genomic_DNA"/>
</dbReference>
<evidence type="ECO:0000313" key="11">
    <source>
        <dbReference type="Proteomes" id="UP000481700"/>
    </source>
</evidence>
<evidence type="ECO:0000313" key="9">
    <source>
        <dbReference type="Proteomes" id="UP000441162"/>
    </source>
</evidence>
<reference evidence="8 9" key="1">
    <citation type="journal article" date="2019" name="Nat. Med.">
        <title>A library of human gut bacterial isolates paired with longitudinal multiomics data enables mechanistic microbiome research.</title>
        <authorList>
            <person name="Poyet M."/>
            <person name="Groussin M."/>
            <person name="Gibbons S.M."/>
            <person name="Avila-Pacheco J."/>
            <person name="Jiang X."/>
            <person name="Kearney S.M."/>
            <person name="Perrotta A.R."/>
            <person name="Berdy B."/>
            <person name="Zhao S."/>
            <person name="Lieberman T.D."/>
            <person name="Swanson P.K."/>
            <person name="Smith M."/>
            <person name="Roesemann S."/>
            <person name="Alexander J.E."/>
            <person name="Rich S.A."/>
            <person name="Livny J."/>
            <person name="Vlamakis H."/>
            <person name="Clish C."/>
            <person name="Bullock K."/>
            <person name="Deik A."/>
            <person name="Scott J."/>
            <person name="Pierce K.A."/>
            <person name="Xavier R.J."/>
            <person name="Alm E.J."/>
        </authorList>
    </citation>
    <scope>NUCLEOTIDE SEQUENCE [LARGE SCALE GENOMIC DNA]</scope>
    <source>
        <strain evidence="3 10">BIOML-A1</strain>
        <strain evidence="1 11">BIOML-A25</strain>
        <strain evidence="4 9">BIOML-A4</strain>
        <strain evidence="2 8">BIOML-A5</strain>
    </source>
</reference>
<dbReference type="Proteomes" id="UP000294834">
    <property type="component" value="Unassembled WGS sequence"/>
</dbReference>
<gene>
    <name evidence="6" type="ORF">E1J06_11945</name>
    <name evidence="4" type="ORF">F2Y51_21790</name>
    <name evidence="3" type="ORF">F2Y58_22360</name>
    <name evidence="2" type="ORF">F2Y61_18040</name>
    <name evidence="1" type="ORF">F2Z07_04830</name>
    <name evidence="5" type="ORF">KSU80_15795</name>
</gene>
<dbReference type="EMBL" id="VVYY01000032">
    <property type="protein sequence ID" value="KAA5392381.1"/>
    <property type="molecule type" value="Genomic_DNA"/>
</dbReference>
<evidence type="ECO:0000313" key="6">
    <source>
        <dbReference type="EMBL" id="TDB09394.1"/>
    </source>
</evidence>
<evidence type="ECO:0000313" key="4">
    <source>
        <dbReference type="EMBL" id="KAA5401497.1"/>
    </source>
</evidence>
<dbReference type="EMBL" id="JAHOAX010000016">
    <property type="protein sequence ID" value="MBV3124625.1"/>
    <property type="molecule type" value="Genomic_DNA"/>
</dbReference>
<evidence type="ECO:0000313" key="2">
    <source>
        <dbReference type="EMBL" id="KAA5380426.1"/>
    </source>
</evidence>
<dbReference type="Proteomes" id="UP000481616">
    <property type="component" value="Unassembled WGS sequence"/>
</dbReference>
<evidence type="ECO:0000313" key="8">
    <source>
        <dbReference type="Proteomes" id="UP000347681"/>
    </source>
</evidence>
<evidence type="ECO:0000313" key="3">
    <source>
        <dbReference type="EMBL" id="KAA5392381.1"/>
    </source>
</evidence>
<comment type="caution">
    <text evidence="4">The sequence shown here is derived from an EMBL/GenBank/DDBJ whole genome shotgun (WGS) entry which is preliminary data.</text>
</comment>
<accession>A0A1Y3ZHL0</accession>
<proteinExistence type="predicted"/>
<dbReference type="EMBL" id="VVZB01000013">
    <property type="protein sequence ID" value="KAA5380426.1"/>
    <property type="molecule type" value="Genomic_DNA"/>
</dbReference>
<sequence length="88" mass="10301">MLPDVLLWSFTSKEPVVFLKCPYVFGKCQHLYLKGQHVLMKRPACFMNQLSWSDGQAYHVRQTSQVGSLHYPLTMQVFTFLLSFCHFI</sequence>
<dbReference type="Proteomes" id="UP000481700">
    <property type="component" value="Unassembled WGS sequence"/>
</dbReference>
<evidence type="ECO:0000313" key="1">
    <source>
        <dbReference type="EMBL" id="KAA5323143.1"/>
    </source>
</evidence>
<dbReference type="Proteomes" id="UP000777173">
    <property type="component" value="Unassembled WGS sequence"/>
</dbReference>